<name>A0A842ISU9_9FLAO</name>
<dbReference type="AlphaFoldDB" id="A0A842ISU9"/>
<dbReference type="InterPro" id="IPR011043">
    <property type="entry name" value="Gal_Oxase/kelch_b-propeller"/>
</dbReference>
<dbReference type="Gene3D" id="2.130.10.130">
    <property type="entry name" value="Integrin alpha, N-terminal"/>
    <property type="match status" value="3"/>
</dbReference>
<gene>
    <name evidence="3" type="ORF">H7F21_07225</name>
</gene>
<dbReference type="EMBL" id="JACLCP010000002">
    <property type="protein sequence ID" value="MBC2844876.1"/>
    <property type="molecule type" value="Genomic_DNA"/>
</dbReference>
<dbReference type="Pfam" id="PF14312">
    <property type="entry name" value="FG-GAP_2"/>
    <property type="match status" value="3"/>
</dbReference>
<organism evidence="3 4">
    <name type="scientific">Winogradskyella flava</name>
    <dbReference type="NCBI Taxonomy" id="1884876"/>
    <lineage>
        <taxon>Bacteria</taxon>
        <taxon>Pseudomonadati</taxon>
        <taxon>Bacteroidota</taxon>
        <taxon>Flavobacteriia</taxon>
        <taxon>Flavobacteriales</taxon>
        <taxon>Flavobacteriaceae</taxon>
        <taxon>Winogradskyella</taxon>
    </lineage>
</organism>
<dbReference type="InterPro" id="IPR026444">
    <property type="entry name" value="Secre_tail"/>
</dbReference>
<dbReference type="SUPFAM" id="SSF50965">
    <property type="entry name" value="Galactose oxidase, central domain"/>
    <property type="match status" value="1"/>
</dbReference>
<feature type="domain" description="Secretion system C-terminal sorting" evidence="2">
    <location>
        <begin position="413"/>
        <end position="480"/>
    </location>
</feature>
<evidence type="ECO:0000259" key="2">
    <source>
        <dbReference type="Pfam" id="PF18962"/>
    </source>
</evidence>
<dbReference type="InterPro" id="IPR013517">
    <property type="entry name" value="FG-GAP"/>
</dbReference>
<evidence type="ECO:0000313" key="3">
    <source>
        <dbReference type="EMBL" id="MBC2844876.1"/>
    </source>
</evidence>
<dbReference type="InterPro" id="IPR028994">
    <property type="entry name" value="Integrin_alpha_N"/>
</dbReference>
<comment type="caution">
    <text evidence="3">The sequence shown here is derived from an EMBL/GenBank/DDBJ whole genome shotgun (WGS) entry which is preliminary data.</text>
</comment>
<protein>
    <submittedName>
        <fullName evidence="3">T9SS type A sorting domain-containing protein</fullName>
    </submittedName>
</protein>
<reference evidence="3" key="1">
    <citation type="submission" date="2020-08" db="EMBL/GenBank/DDBJ databases">
        <title>Winogradskyella ouciana sp. nov., isolated from the hadal seawater of the Mariana Trench.</title>
        <authorList>
            <person name="He X."/>
        </authorList>
    </citation>
    <scope>NUCLEOTIDE SEQUENCE [LARGE SCALE GENOMIC DNA]</scope>
    <source>
        <strain evidence="3">KCTC 52348</strain>
    </source>
</reference>
<sequence length="485" mass="54417">MKLYLHLSISLFTVFGFSQTWQETHKIVASDRADDDYFGFSGVINDNQIISGAYRNRPTGAVYVFDQIGGTWMESYKLQRNETEPFDEFGRRIIIDNNTLVISDYSTNNSSLFDIGSVYIYKKNVNGIWTEQAELFANAPRQNGNFGLETGLDNNVLVVGSDLGNVNIIEYNTNTNTWDFLQEITTTDGLTSDAAVDINNNRIVVGTFDFDENGINNSGAAYIFEKAPNSGQWVQIQKILSPDLSASQRFGKKVFFFNDFLFIASVESQKVYVYTYNTTTFQYDYSQTISGPSGFGQSMDAENNRLIIGAYRHSYSDTDGSTIPQAGSVRTYVLNSSTSLWELEQSITNSDPDNYYWFGNSVSISNEVIFAGSPYNDTDENNMNDEEKAGAAYIFELDTNLETNDYAVEGFSIYPNPTSGRIHFSNHQTIAKVDVIHSTGQLVKTFSSNFEALSINDLADGIYILKISTLRSTFSFKKIIKKSQH</sequence>
<dbReference type="Proteomes" id="UP000533900">
    <property type="component" value="Unassembled WGS sequence"/>
</dbReference>
<dbReference type="PANTHER" id="PTHR36220">
    <property type="entry name" value="UNNAMED PRODUCT"/>
    <property type="match status" value="1"/>
</dbReference>
<dbReference type="NCBIfam" id="TIGR04183">
    <property type="entry name" value="Por_Secre_tail"/>
    <property type="match status" value="1"/>
</dbReference>
<evidence type="ECO:0000313" key="4">
    <source>
        <dbReference type="Proteomes" id="UP000533900"/>
    </source>
</evidence>
<dbReference type="PANTHER" id="PTHR36220:SF1">
    <property type="entry name" value="GAMMA TUBULIN COMPLEX COMPONENT C-TERMINAL DOMAIN-CONTAINING PROTEIN"/>
    <property type="match status" value="1"/>
</dbReference>
<keyword evidence="4" id="KW-1185">Reference proteome</keyword>
<accession>A0A842ISU9</accession>
<evidence type="ECO:0000256" key="1">
    <source>
        <dbReference type="ARBA" id="ARBA00022729"/>
    </source>
</evidence>
<dbReference type="RefSeq" id="WP_185788604.1">
    <property type="nucleotide sequence ID" value="NZ_JACLCP010000002.1"/>
</dbReference>
<keyword evidence="1" id="KW-0732">Signal</keyword>
<proteinExistence type="predicted"/>
<dbReference type="Pfam" id="PF18962">
    <property type="entry name" value="Por_Secre_tail"/>
    <property type="match status" value="1"/>
</dbReference>